<dbReference type="STRING" id="1121883.SAMN02745226_01114"/>
<dbReference type="EMBL" id="FRDJ01000005">
    <property type="protein sequence ID" value="SHN60443.1"/>
    <property type="molecule type" value="Genomic_DNA"/>
</dbReference>
<dbReference type="GO" id="GO:0006271">
    <property type="term" value="P:DNA strand elongation involved in DNA replication"/>
    <property type="evidence" value="ECO:0007669"/>
    <property type="project" value="TreeGrafter"/>
</dbReference>
<dbReference type="SMART" id="SM00480">
    <property type="entry name" value="POL3Bc"/>
    <property type="match status" value="1"/>
</dbReference>
<feature type="domain" description="DNA polymerase III beta sliding clamp N-terminal" evidence="10">
    <location>
        <begin position="3"/>
        <end position="119"/>
    </location>
</feature>
<dbReference type="InterPro" id="IPR022634">
    <property type="entry name" value="DNA_polIII_beta_N"/>
</dbReference>
<dbReference type="GO" id="GO:0008408">
    <property type="term" value="F:3'-5' exonuclease activity"/>
    <property type="evidence" value="ECO:0007669"/>
    <property type="project" value="InterPro"/>
</dbReference>
<keyword evidence="7 9" id="KW-0239">DNA-directed DNA polymerase</keyword>
<keyword evidence="6 9" id="KW-0235">DNA replication</keyword>
<evidence type="ECO:0000256" key="3">
    <source>
        <dbReference type="ARBA" id="ARBA00022490"/>
    </source>
</evidence>
<dbReference type="PANTHER" id="PTHR30478">
    <property type="entry name" value="DNA POLYMERASE III SUBUNIT BETA"/>
    <property type="match status" value="1"/>
</dbReference>
<dbReference type="Proteomes" id="UP000184207">
    <property type="component" value="Unassembled WGS sequence"/>
</dbReference>
<keyword evidence="3 9" id="KW-0963">Cytoplasm</keyword>
<dbReference type="Gene3D" id="3.10.150.10">
    <property type="entry name" value="DNA Polymerase III, subunit A, domain 2"/>
    <property type="match status" value="1"/>
</dbReference>
<evidence type="ECO:0000256" key="9">
    <source>
        <dbReference type="PIRNR" id="PIRNR000804"/>
    </source>
</evidence>
<dbReference type="GO" id="GO:0009360">
    <property type="term" value="C:DNA polymerase III complex"/>
    <property type="evidence" value="ECO:0007669"/>
    <property type="project" value="InterPro"/>
</dbReference>
<evidence type="ECO:0000259" key="11">
    <source>
        <dbReference type="Pfam" id="PF02767"/>
    </source>
</evidence>
<comment type="function">
    <text evidence="9">Confers DNA tethering and processivity to DNA polymerases and other proteins. Acts as a clamp, forming a ring around DNA (a reaction catalyzed by the clamp-loading complex) which diffuses in an ATP-independent manner freely and bidirectionally along dsDNA. Initially characterized for its ability to contact the catalytic subunit of DNA polymerase III (Pol III), a complex, multichain enzyme responsible for most of the replicative synthesis in bacteria; Pol III exhibits 3'-5' exonuclease proofreading activity. The beta chain is required for initiation of replication as well as for processivity of DNA replication.</text>
</comment>
<dbReference type="Gene3D" id="3.70.10.10">
    <property type="match status" value="1"/>
</dbReference>
<keyword evidence="4 9" id="KW-0808">Transferase</keyword>
<dbReference type="InterPro" id="IPR001001">
    <property type="entry name" value="DNA_polIII_beta"/>
</dbReference>
<gene>
    <name evidence="13" type="ORF">SAMN02745226_01114</name>
</gene>
<dbReference type="SUPFAM" id="SSF55979">
    <property type="entry name" value="DNA clamp"/>
    <property type="match status" value="3"/>
</dbReference>
<dbReference type="Pfam" id="PF00712">
    <property type="entry name" value="DNA_pol3_beta"/>
    <property type="match status" value="1"/>
</dbReference>
<evidence type="ECO:0000256" key="5">
    <source>
        <dbReference type="ARBA" id="ARBA00022695"/>
    </source>
</evidence>
<sequence>MLRFSVNKSEIAKKISIASSSIGSRTVDPILQCLLFKPTDGHISIYGTDLQTSVISLVRVGEYEGNESFAVDAELIDDIVSNLSEEEVIFEYSNGKLLVKSGKAKYNISTISDIERFPIIEVDNGGVRFSIDTSILEEMLERVSFCASSESAMRALNGVYWEVHGGFLRLVASDGYRLALAEQKLDIDSEFDFILALKSVKELEKLVSSTTEPTINIVYDHSIVSFNAGDVTMVVRTVEETFPDYKRVLPKAFKTRVVLNSDDFSEALKRVMIISKRGNEKVQLKITDDVMELSSQSPDFGEAIENIPVTKDGEDLIVNFNPKFLSEAVKHIGEKEIEFNFVDNINPLQINPRNVEGYIYIVLPVRA</sequence>
<dbReference type="Pfam" id="PF02768">
    <property type="entry name" value="DNA_pol3_beta_3"/>
    <property type="match status" value="1"/>
</dbReference>
<dbReference type="GO" id="GO:0003887">
    <property type="term" value="F:DNA-directed DNA polymerase activity"/>
    <property type="evidence" value="ECO:0007669"/>
    <property type="project" value="UniProtKB-UniRule"/>
</dbReference>
<organism evidence="13 14">
    <name type="scientific">Fervidobacterium gondwanense DSM 13020</name>
    <dbReference type="NCBI Taxonomy" id="1121883"/>
    <lineage>
        <taxon>Bacteria</taxon>
        <taxon>Thermotogati</taxon>
        <taxon>Thermotogota</taxon>
        <taxon>Thermotogae</taxon>
        <taxon>Thermotogales</taxon>
        <taxon>Fervidobacteriaceae</taxon>
        <taxon>Fervidobacterium</taxon>
    </lineage>
</organism>
<dbReference type="AlphaFoldDB" id="A0A1M7SPJ5"/>
<evidence type="ECO:0000256" key="6">
    <source>
        <dbReference type="ARBA" id="ARBA00022705"/>
    </source>
</evidence>
<comment type="similarity">
    <text evidence="2 9">Belongs to the beta sliding clamp family.</text>
</comment>
<evidence type="ECO:0000256" key="4">
    <source>
        <dbReference type="ARBA" id="ARBA00022679"/>
    </source>
</evidence>
<dbReference type="CDD" id="cd00140">
    <property type="entry name" value="beta_clamp"/>
    <property type="match status" value="1"/>
</dbReference>
<dbReference type="PANTHER" id="PTHR30478:SF0">
    <property type="entry name" value="BETA SLIDING CLAMP"/>
    <property type="match status" value="1"/>
</dbReference>
<dbReference type="InterPro" id="IPR022635">
    <property type="entry name" value="DNA_polIII_beta_C"/>
</dbReference>
<evidence type="ECO:0000259" key="10">
    <source>
        <dbReference type="Pfam" id="PF00712"/>
    </source>
</evidence>
<dbReference type="InterPro" id="IPR046938">
    <property type="entry name" value="DNA_clamp_sf"/>
</dbReference>
<evidence type="ECO:0000313" key="14">
    <source>
        <dbReference type="Proteomes" id="UP000184207"/>
    </source>
</evidence>
<evidence type="ECO:0000256" key="1">
    <source>
        <dbReference type="ARBA" id="ARBA00004496"/>
    </source>
</evidence>
<dbReference type="GO" id="GO:0003677">
    <property type="term" value="F:DNA binding"/>
    <property type="evidence" value="ECO:0007669"/>
    <property type="project" value="UniProtKB-UniRule"/>
</dbReference>
<evidence type="ECO:0000313" key="13">
    <source>
        <dbReference type="EMBL" id="SHN60443.1"/>
    </source>
</evidence>
<feature type="domain" description="DNA polymerase III beta sliding clamp central" evidence="11">
    <location>
        <begin position="131"/>
        <end position="244"/>
    </location>
</feature>
<dbReference type="RefSeq" id="WP_072759244.1">
    <property type="nucleotide sequence ID" value="NZ_FRDJ01000005.1"/>
</dbReference>
<keyword evidence="14" id="KW-1185">Reference proteome</keyword>
<evidence type="ECO:0000259" key="12">
    <source>
        <dbReference type="Pfam" id="PF02768"/>
    </source>
</evidence>
<accession>A0A1M7SPJ5</accession>
<proteinExistence type="inferred from homology"/>
<dbReference type="InterPro" id="IPR022637">
    <property type="entry name" value="DNA_polIII_beta_cen"/>
</dbReference>
<dbReference type="PIRSF" id="PIRSF000804">
    <property type="entry name" value="DNA_pol_III_b"/>
    <property type="match status" value="1"/>
</dbReference>
<evidence type="ECO:0000256" key="2">
    <source>
        <dbReference type="ARBA" id="ARBA00010752"/>
    </source>
</evidence>
<dbReference type="GO" id="GO:0005737">
    <property type="term" value="C:cytoplasm"/>
    <property type="evidence" value="ECO:0007669"/>
    <property type="project" value="UniProtKB-SubCell"/>
</dbReference>
<evidence type="ECO:0000256" key="7">
    <source>
        <dbReference type="ARBA" id="ARBA00022932"/>
    </source>
</evidence>
<dbReference type="Pfam" id="PF02767">
    <property type="entry name" value="DNA_pol3_beta_2"/>
    <property type="match status" value="1"/>
</dbReference>
<feature type="domain" description="DNA polymerase III beta sliding clamp C-terminal" evidence="12">
    <location>
        <begin position="246"/>
        <end position="366"/>
    </location>
</feature>
<reference evidence="14" key="1">
    <citation type="submission" date="2016-12" db="EMBL/GenBank/DDBJ databases">
        <authorList>
            <person name="Varghese N."/>
            <person name="Submissions S."/>
        </authorList>
    </citation>
    <scope>NUCLEOTIDE SEQUENCE [LARGE SCALE GENOMIC DNA]</scope>
    <source>
        <strain evidence="14">DSM 13020</strain>
    </source>
</reference>
<evidence type="ECO:0000256" key="8">
    <source>
        <dbReference type="ARBA" id="ARBA00023125"/>
    </source>
</evidence>
<protein>
    <recommendedName>
        <fullName evidence="9">Beta sliding clamp</fullName>
    </recommendedName>
</protein>
<keyword evidence="5 9" id="KW-0548">Nucleotidyltransferase</keyword>
<keyword evidence="8" id="KW-0238">DNA-binding</keyword>
<dbReference type="OrthoDB" id="8421503at2"/>
<comment type="subunit">
    <text evidence="9">Forms a ring-shaped head-to-tail homodimer around DNA.</text>
</comment>
<name>A0A1M7SPJ5_FERGO</name>
<dbReference type="NCBIfam" id="TIGR00663">
    <property type="entry name" value="dnan"/>
    <property type="match status" value="1"/>
</dbReference>
<comment type="subcellular location">
    <subcellularLocation>
        <location evidence="1 9">Cytoplasm</location>
    </subcellularLocation>
</comment>